<keyword evidence="6" id="KW-1133">Transmembrane helix</keyword>
<dbReference type="SMART" id="SM00331">
    <property type="entry name" value="PP2C_SIG"/>
    <property type="match status" value="1"/>
</dbReference>
<feature type="transmembrane region" description="Helical" evidence="6">
    <location>
        <begin position="566"/>
        <end position="585"/>
    </location>
</feature>
<sequence>MSLADASPRSRQPGRLRVSVGQHSDMGKKPRNQDFHGLCVPQAAQLDSKGIAVALADGISSSEVSHIASETAVAAFLSDYYSTSDAWSVKTSALRVLAATNAWLHAQSRRSPHRYDLDRGYVCTFSALLLKSTTAHLFHIGDARIYRLRGDVLEPLTQEHRLHLDADRSYLSRALGMQAHLEIDYQALPLEVGDLFLLATDGVHAFLDDRSLRACLAGSAGSADDLQHTAQRIVERALAGGSDDNLTVQLLRIEQLPAGEPGELQRQLDELPCPPVLEAPCDFDGYRILRRLHASARSHLYLARDPASGATLVLKTPSQDLQQDTQYLQRLLLEEWIARRIDSPHVLKAHVPSRPRHYLYSSSEFIDGQTLAQWLLDHPQPPLQAVRDIVEQIARGLRAFHRLEMLHQDLRPANLMIDAEGTVKIIDFGATHVAGLQESDARETLRQALGTAQYSAPEYWLGQPASVGSEVFSLAVITYQMLTGRLPYGAAMARARSRAAQMRLRYQPVGRQADLPPWLDDVLRKGCHPDPNQRYRDPDEFAHALRHPGQALLARRHRPLLERDPLLFWQLLSLLLALSLLTALLH</sequence>
<dbReference type="PROSITE" id="PS51746">
    <property type="entry name" value="PPM_2"/>
    <property type="match status" value="1"/>
</dbReference>
<dbReference type="GO" id="GO:0005524">
    <property type="term" value="F:ATP binding"/>
    <property type="evidence" value="ECO:0007669"/>
    <property type="project" value="UniProtKB-KW"/>
</dbReference>
<keyword evidence="2" id="KW-0547">Nucleotide-binding</keyword>
<dbReference type="SUPFAM" id="SSF56112">
    <property type="entry name" value="Protein kinase-like (PK-like)"/>
    <property type="match status" value="1"/>
</dbReference>
<proteinExistence type="predicted"/>
<dbReference type="SMART" id="SM00332">
    <property type="entry name" value="PP2Cc"/>
    <property type="match status" value="1"/>
</dbReference>
<keyword evidence="6" id="KW-0472">Membrane</keyword>
<dbReference type="InterPro" id="IPR011009">
    <property type="entry name" value="Kinase-like_dom_sf"/>
</dbReference>
<dbReference type="OrthoDB" id="9801841at2"/>
<keyword evidence="1" id="KW-0808">Transferase</keyword>
<dbReference type="Gene3D" id="1.10.510.10">
    <property type="entry name" value="Transferase(Phosphotransferase) domain 1"/>
    <property type="match status" value="1"/>
</dbReference>
<dbReference type="GO" id="GO:0004674">
    <property type="term" value="F:protein serine/threonine kinase activity"/>
    <property type="evidence" value="ECO:0007669"/>
    <property type="project" value="TreeGrafter"/>
</dbReference>
<evidence type="ECO:0000256" key="1">
    <source>
        <dbReference type="ARBA" id="ARBA00022679"/>
    </source>
</evidence>
<dbReference type="InterPro" id="IPR000719">
    <property type="entry name" value="Prot_kinase_dom"/>
</dbReference>
<evidence type="ECO:0000256" key="4">
    <source>
        <dbReference type="ARBA" id="ARBA00022840"/>
    </source>
</evidence>
<dbReference type="InterPro" id="IPR008266">
    <property type="entry name" value="Tyr_kinase_AS"/>
</dbReference>
<evidence type="ECO:0000256" key="3">
    <source>
        <dbReference type="ARBA" id="ARBA00022777"/>
    </source>
</evidence>
<dbReference type="AlphaFoldDB" id="A0A653B2X0"/>
<dbReference type="SMART" id="SM00220">
    <property type="entry name" value="S_TKc"/>
    <property type="match status" value="1"/>
</dbReference>
<accession>A0A653B2X0</accession>
<gene>
    <name evidence="7" type="ORF">POT9AD_2030</name>
</gene>
<evidence type="ECO:0000256" key="6">
    <source>
        <dbReference type="SAM" id="Phobius"/>
    </source>
</evidence>
<dbReference type="CDD" id="cd00143">
    <property type="entry name" value="PP2Cc"/>
    <property type="match status" value="1"/>
</dbReference>
<evidence type="ECO:0000256" key="5">
    <source>
        <dbReference type="SAM" id="MobiDB-lite"/>
    </source>
</evidence>
<dbReference type="InterPro" id="IPR036457">
    <property type="entry name" value="PPM-type-like_dom_sf"/>
</dbReference>
<dbReference type="PROSITE" id="PS00109">
    <property type="entry name" value="PROTEIN_KINASE_TYR"/>
    <property type="match status" value="1"/>
</dbReference>
<keyword evidence="3 7" id="KW-0418">Kinase</keyword>
<dbReference type="EMBL" id="LR130779">
    <property type="protein sequence ID" value="VDN63010.1"/>
    <property type="molecule type" value="Genomic_DNA"/>
</dbReference>
<feature type="compositionally biased region" description="Basic and acidic residues" evidence="5">
    <location>
        <begin position="25"/>
        <end position="34"/>
    </location>
</feature>
<dbReference type="Gene3D" id="3.60.40.10">
    <property type="entry name" value="PPM-type phosphatase domain"/>
    <property type="match status" value="1"/>
</dbReference>
<dbReference type="InterPro" id="IPR001932">
    <property type="entry name" value="PPM-type_phosphatase-like_dom"/>
</dbReference>
<keyword evidence="4" id="KW-0067">ATP-binding</keyword>
<dbReference type="Pfam" id="PF13672">
    <property type="entry name" value="PP2C_2"/>
    <property type="match status" value="1"/>
</dbReference>
<dbReference type="SUPFAM" id="SSF81606">
    <property type="entry name" value="PP2C-like"/>
    <property type="match status" value="1"/>
</dbReference>
<evidence type="ECO:0000313" key="7">
    <source>
        <dbReference type="EMBL" id="VDN63010.1"/>
    </source>
</evidence>
<dbReference type="Pfam" id="PF00069">
    <property type="entry name" value="Pkinase"/>
    <property type="match status" value="1"/>
</dbReference>
<feature type="region of interest" description="Disordered" evidence="5">
    <location>
        <begin position="1"/>
        <end position="34"/>
    </location>
</feature>
<dbReference type="PANTHER" id="PTHR43289:SF6">
    <property type="entry name" value="SERINE_THREONINE-PROTEIN KINASE NEKL-3"/>
    <property type="match status" value="1"/>
</dbReference>
<dbReference type="CDD" id="cd14014">
    <property type="entry name" value="STKc_PknB_like"/>
    <property type="match status" value="1"/>
</dbReference>
<organism evidence="7">
    <name type="scientific">Ectopseudomonas oleovorans</name>
    <name type="common">Pseudomonas oleovorans</name>
    <dbReference type="NCBI Taxonomy" id="301"/>
    <lineage>
        <taxon>Bacteria</taxon>
        <taxon>Pseudomonadati</taxon>
        <taxon>Pseudomonadota</taxon>
        <taxon>Gammaproteobacteria</taxon>
        <taxon>Pseudomonadales</taxon>
        <taxon>Pseudomonadaceae</taxon>
        <taxon>Ectopseudomonas</taxon>
    </lineage>
</organism>
<protein>
    <submittedName>
        <fullName evidence="7">Protein kinase</fullName>
    </submittedName>
</protein>
<evidence type="ECO:0000256" key="2">
    <source>
        <dbReference type="ARBA" id="ARBA00022741"/>
    </source>
</evidence>
<dbReference type="Gene3D" id="3.30.200.20">
    <property type="entry name" value="Phosphorylase Kinase, domain 1"/>
    <property type="match status" value="1"/>
</dbReference>
<name>A0A653B2X0_ECTOL</name>
<keyword evidence="6" id="KW-0812">Transmembrane</keyword>
<dbReference type="PANTHER" id="PTHR43289">
    <property type="entry name" value="MITOGEN-ACTIVATED PROTEIN KINASE KINASE KINASE 20-RELATED"/>
    <property type="match status" value="1"/>
</dbReference>
<reference evidence="7" key="1">
    <citation type="submission" date="2018-11" db="EMBL/GenBank/DDBJ databases">
        <authorList>
            <consortium name="Genoscope - CEA"/>
            <person name="William W."/>
        </authorList>
    </citation>
    <scope>NUCLEOTIDE SEQUENCE [LARGE SCALE GENOMIC DNA]</scope>
    <source>
        <strain evidence="7">T9AD</strain>
    </source>
</reference>
<dbReference type="PROSITE" id="PS50011">
    <property type="entry name" value="PROTEIN_KINASE_DOM"/>
    <property type="match status" value="1"/>
</dbReference>